<evidence type="ECO:0000313" key="2">
    <source>
        <dbReference type="Proteomes" id="UP000241158"/>
    </source>
</evidence>
<sequence length="236" mass="26251">MSLYSFFKEPNNFVAREKLLHMKAALDLKQTAAQHGIQLHLTEPEIDNQGYDFIAAVGYDQVYLQNKATLDDANVSMWKIHPMHLNVPLQERDLSPSIDGWPIGGGEGAMGGVLLHLIDAEAAKADDLQISYFYFDIFYASAVASGLWETPKFNSMEAADILRKVRDGGPGDRITLPFRAFLPIRSPSSILALRLHIPQPSNYISLGHRAESGSPGPLREMWRTELARHLPVSKAV</sequence>
<comment type="caution">
    <text evidence="1">The sequence shown here is derived from an EMBL/GenBank/DDBJ whole genome shotgun (WGS) entry which is preliminary data.</text>
</comment>
<reference evidence="2" key="1">
    <citation type="submission" date="2017-11" db="EMBL/GenBank/DDBJ databases">
        <authorList>
            <person name="Kuznetsova I."/>
            <person name="Sazanova A."/>
            <person name="Chirak E."/>
            <person name="Safronova V."/>
            <person name="Willems A."/>
        </authorList>
    </citation>
    <scope>NUCLEOTIDE SEQUENCE [LARGE SCALE GENOMIC DNA]</scope>
    <source>
        <strain evidence="2">PEPV15</strain>
    </source>
</reference>
<proteinExistence type="predicted"/>
<accession>A0A2P7ASG6</accession>
<gene>
    <name evidence="1" type="ORF">CU100_18130</name>
</gene>
<dbReference type="EMBL" id="PGGN01000003">
    <property type="protein sequence ID" value="PSH57164.1"/>
    <property type="molecule type" value="Genomic_DNA"/>
</dbReference>
<dbReference type="Proteomes" id="UP000241158">
    <property type="component" value="Unassembled WGS sequence"/>
</dbReference>
<dbReference type="AlphaFoldDB" id="A0A2P7ASG6"/>
<name>A0A2P7ASG6_9HYPH</name>
<organism evidence="1 2">
    <name type="scientific">Phyllobacterium endophyticum</name>
    <dbReference type="NCBI Taxonomy" id="1149773"/>
    <lineage>
        <taxon>Bacteria</taxon>
        <taxon>Pseudomonadati</taxon>
        <taxon>Pseudomonadota</taxon>
        <taxon>Alphaproteobacteria</taxon>
        <taxon>Hyphomicrobiales</taxon>
        <taxon>Phyllobacteriaceae</taxon>
        <taxon>Phyllobacterium</taxon>
    </lineage>
</organism>
<keyword evidence="2" id="KW-1185">Reference proteome</keyword>
<dbReference type="OrthoDB" id="7064398at2"/>
<dbReference type="RefSeq" id="WP_146141871.1">
    <property type="nucleotide sequence ID" value="NZ_JACHXT010000003.1"/>
</dbReference>
<evidence type="ECO:0000313" key="1">
    <source>
        <dbReference type="EMBL" id="PSH57164.1"/>
    </source>
</evidence>
<protein>
    <submittedName>
        <fullName evidence="1">Uncharacterized protein</fullName>
    </submittedName>
</protein>